<dbReference type="AlphaFoldDB" id="A0A1E3KAP2"/>
<keyword evidence="1" id="KW-0732">Signal</keyword>
<dbReference type="Proteomes" id="UP000095149">
    <property type="component" value="Unassembled WGS sequence"/>
</dbReference>
<feature type="signal peptide" evidence="1">
    <location>
        <begin position="1"/>
        <end position="23"/>
    </location>
</feature>
<proteinExistence type="predicted"/>
<accession>A0A1E3KAP2</accession>
<sequence length="163" mass="17926">MFSNRLVPSFLLALATTLPFSYSAPFDEQVQTLIESQIAASNDHPTLDIRVDDEYSQLQSHNANGDEEGQKRPYGLLGPGDVEFKFYEPEDYKQETFRVSYFEPPATSAGYQVDDAWETHSATKIIECIASVTASPTASATVKPSEGLTNTTDGLYQVKCTGV</sequence>
<evidence type="ECO:0000313" key="2">
    <source>
        <dbReference type="EMBL" id="ODO10198.1"/>
    </source>
</evidence>
<protein>
    <submittedName>
        <fullName evidence="2">Uncharacterized protein</fullName>
    </submittedName>
</protein>
<evidence type="ECO:0000313" key="3">
    <source>
        <dbReference type="Proteomes" id="UP000095149"/>
    </source>
</evidence>
<gene>
    <name evidence="2" type="ORF">I350_02427</name>
</gene>
<evidence type="ECO:0000256" key="1">
    <source>
        <dbReference type="SAM" id="SignalP"/>
    </source>
</evidence>
<feature type="chain" id="PRO_5009130858" evidence="1">
    <location>
        <begin position="24"/>
        <end position="163"/>
    </location>
</feature>
<dbReference type="OrthoDB" id="10302286at2759"/>
<dbReference type="EMBL" id="MEKH01000003">
    <property type="protein sequence ID" value="ODO10198.1"/>
    <property type="molecule type" value="Genomic_DNA"/>
</dbReference>
<comment type="caution">
    <text evidence="2">The sequence shown here is derived from an EMBL/GenBank/DDBJ whole genome shotgun (WGS) entry which is preliminary data.</text>
</comment>
<reference evidence="2 3" key="1">
    <citation type="submission" date="2016-06" db="EMBL/GenBank/DDBJ databases">
        <title>Evolution of pathogenesis and genome organization in the Tremellales.</title>
        <authorList>
            <person name="Cuomo C."/>
            <person name="Litvintseva A."/>
            <person name="Heitman J."/>
            <person name="Chen Y."/>
            <person name="Sun S."/>
            <person name="Springer D."/>
            <person name="Dromer F."/>
            <person name="Young S."/>
            <person name="Zeng Q."/>
            <person name="Chapman S."/>
            <person name="Gujja S."/>
            <person name="Saif S."/>
            <person name="Birren B."/>
        </authorList>
    </citation>
    <scope>NUCLEOTIDE SEQUENCE [LARGE SCALE GENOMIC DNA]</scope>
    <source>
        <strain evidence="2 3">CBS 6273</strain>
    </source>
</reference>
<name>A0A1E3KAP2_9TREE</name>
<organism evidence="2 3">
    <name type="scientific">Cryptococcus amylolentus CBS 6273</name>
    <dbReference type="NCBI Taxonomy" id="1296118"/>
    <lineage>
        <taxon>Eukaryota</taxon>
        <taxon>Fungi</taxon>
        <taxon>Dikarya</taxon>
        <taxon>Basidiomycota</taxon>
        <taxon>Agaricomycotina</taxon>
        <taxon>Tremellomycetes</taxon>
        <taxon>Tremellales</taxon>
        <taxon>Cryptococcaceae</taxon>
        <taxon>Cryptococcus</taxon>
    </lineage>
</organism>